<gene>
    <name evidence="2" type="ORF">rCG_45334</name>
</gene>
<feature type="region of interest" description="Disordered" evidence="1">
    <location>
        <begin position="89"/>
        <end position="116"/>
    </location>
</feature>
<dbReference type="AlphaFoldDB" id="A6K9E1"/>
<proteinExistence type="predicted"/>
<feature type="region of interest" description="Disordered" evidence="1">
    <location>
        <begin position="1"/>
        <end position="26"/>
    </location>
</feature>
<evidence type="ECO:0000256" key="1">
    <source>
        <dbReference type="SAM" id="MobiDB-lite"/>
    </source>
</evidence>
<evidence type="ECO:0000313" key="3">
    <source>
        <dbReference type="Proteomes" id="UP000234681"/>
    </source>
</evidence>
<sequence length="116" mass="12146">MSTPCSLWSLRPATSQNSPPCPTPSDVGTGPLTAIITVSSPWNLATYLSPRFTSDSLRGLKRHITLMLHSAGSAIFLAAGTAGREPLPAAQMGWGLGHPGRGQRTTFRSQSSASTP</sequence>
<reference evidence="3" key="1">
    <citation type="submission" date="2005-09" db="EMBL/GenBank/DDBJ databases">
        <authorList>
            <person name="Mural R.J."/>
            <person name="Li P.W."/>
            <person name="Adams M.D."/>
            <person name="Amanatides P.G."/>
            <person name="Baden-Tillson H."/>
            <person name="Barnstead M."/>
            <person name="Chin S.H."/>
            <person name="Dew I."/>
            <person name="Evans C.A."/>
            <person name="Ferriera S."/>
            <person name="Flanigan M."/>
            <person name="Fosler C."/>
            <person name="Glodek A."/>
            <person name="Gu Z."/>
            <person name="Holt R.A."/>
            <person name="Jennings D."/>
            <person name="Kraft C.L."/>
            <person name="Lu F."/>
            <person name="Nguyen T."/>
            <person name="Nusskern D.R."/>
            <person name="Pfannkoch C.M."/>
            <person name="Sitter C."/>
            <person name="Sutton G.G."/>
            <person name="Venter J.C."/>
            <person name="Wang Z."/>
            <person name="Woodage T."/>
            <person name="Zheng X.H."/>
            <person name="Zhong F."/>
        </authorList>
    </citation>
    <scope>NUCLEOTIDE SEQUENCE [LARGE SCALE GENOMIC DNA]</scope>
    <source>
        <strain>BN</strain>
        <strain evidence="3">Sprague-Dawley</strain>
    </source>
</reference>
<protein>
    <submittedName>
        <fullName evidence="2">RCG45334</fullName>
    </submittedName>
</protein>
<feature type="non-terminal residue" evidence="2">
    <location>
        <position position="116"/>
    </location>
</feature>
<dbReference type="Proteomes" id="UP000234681">
    <property type="component" value="Chromosome 17"/>
</dbReference>
<dbReference type="EMBL" id="CH474030">
    <property type="protein sequence ID" value="EDL87434.1"/>
    <property type="molecule type" value="Genomic_DNA"/>
</dbReference>
<name>A6K9E1_RAT</name>
<accession>A6K9E1</accession>
<feature type="compositionally biased region" description="Polar residues" evidence="1">
    <location>
        <begin position="1"/>
        <end position="18"/>
    </location>
</feature>
<evidence type="ECO:0000313" key="2">
    <source>
        <dbReference type="EMBL" id="EDL87434.1"/>
    </source>
</evidence>
<organism evidence="2 3">
    <name type="scientific">Rattus norvegicus</name>
    <name type="common">Rat</name>
    <dbReference type="NCBI Taxonomy" id="10116"/>
    <lineage>
        <taxon>Eukaryota</taxon>
        <taxon>Metazoa</taxon>
        <taxon>Chordata</taxon>
        <taxon>Craniata</taxon>
        <taxon>Vertebrata</taxon>
        <taxon>Euteleostomi</taxon>
        <taxon>Mammalia</taxon>
        <taxon>Eutheria</taxon>
        <taxon>Euarchontoglires</taxon>
        <taxon>Glires</taxon>
        <taxon>Rodentia</taxon>
        <taxon>Myomorpha</taxon>
        <taxon>Muroidea</taxon>
        <taxon>Muridae</taxon>
        <taxon>Murinae</taxon>
        <taxon>Rattus</taxon>
    </lineage>
</organism>
<feature type="compositionally biased region" description="Polar residues" evidence="1">
    <location>
        <begin position="103"/>
        <end position="116"/>
    </location>
</feature>